<reference evidence="2 3" key="1">
    <citation type="submission" date="2018-05" db="EMBL/GenBank/DDBJ databases">
        <title>Oceanovita maritima gen. nov., sp. nov., a marine bacterium in the family Rhodobacteraceae isolated from surface seawater of Lundu port Xiamen, China.</title>
        <authorList>
            <person name="Hetharua B.H."/>
            <person name="Min D."/>
            <person name="Liao H."/>
            <person name="Tian Y."/>
        </authorList>
    </citation>
    <scope>NUCLEOTIDE SEQUENCE [LARGE SCALE GENOMIC DNA]</scope>
    <source>
        <strain evidence="2 3">FSX-11</strain>
    </source>
</reference>
<dbReference type="GO" id="GO:0010181">
    <property type="term" value="F:FMN binding"/>
    <property type="evidence" value="ECO:0007669"/>
    <property type="project" value="TreeGrafter"/>
</dbReference>
<dbReference type="PANTHER" id="PTHR30543">
    <property type="entry name" value="CHROMATE REDUCTASE"/>
    <property type="match status" value="1"/>
</dbReference>
<evidence type="ECO:0000259" key="1">
    <source>
        <dbReference type="Pfam" id="PF03358"/>
    </source>
</evidence>
<dbReference type="Proteomes" id="UP000248012">
    <property type="component" value="Unassembled WGS sequence"/>
</dbReference>
<keyword evidence="3" id="KW-1185">Reference proteome</keyword>
<dbReference type="OrthoDB" id="9812295at2"/>
<dbReference type="GO" id="GO:0016491">
    <property type="term" value="F:oxidoreductase activity"/>
    <property type="evidence" value="ECO:0007669"/>
    <property type="project" value="InterPro"/>
</dbReference>
<feature type="domain" description="NADPH-dependent FMN reductase-like" evidence="1">
    <location>
        <begin position="18"/>
        <end position="156"/>
    </location>
</feature>
<organism evidence="2 3">
    <name type="scientific">Litorivita pollutaquae</name>
    <dbReference type="NCBI Taxonomy" id="2200892"/>
    <lineage>
        <taxon>Bacteria</taxon>
        <taxon>Pseudomonadati</taxon>
        <taxon>Pseudomonadota</taxon>
        <taxon>Alphaproteobacteria</taxon>
        <taxon>Rhodobacterales</taxon>
        <taxon>Paracoccaceae</taxon>
        <taxon>Litorivita</taxon>
    </lineage>
</organism>
<gene>
    <name evidence="2" type="ORF">DI396_11820</name>
</gene>
<dbReference type="GO" id="GO:0005829">
    <property type="term" value="C:cytosol"/>
    <property type="evidence" value="ECO:0007669"/>
    <property type="project" value="TreeGrafter"/>
</dbReference>
<dbReference type="InterPro" id="IPR050712">
    <property type="entry name" value="NAD(P)H-dep_reductase"/>
</dbReference>
<dbReference type="Pfam" id="PF03358">
    <property type="entry name" value="FMN_red"/>
    <property type="match status" value="1"/>
</dbReference>
<dbReference type="SUPFAM" id="SSF52218">
    <property type="entry name" value="Flavoproteins"/>
    <property type="match status" value="1"/>
</dbReference>
<dbReference type="RefSeq" id="WP_110796421.1">
    <property type="nucleotide sequence ID" value="NZ_KZ826486.1"/>
</dbReference>
<dbReference type="InterPro" id="IPR005025">
    <property type="entry name" value="FMN_Rdtase-like_dom"/>
</dbReference>
<dbReference type="InterPro" id="IPR029039">
    <property type="entry name" value="Flavoprotein-like_sf"/>
</dbReference>
<dbReference type="EMBL" id="QFVT01000007">
    <property type="protein sequence ID" value="PYC47231.1"/>
    <property type="molecule type" value="Genomic_DNA"/>
</dbReference>
<protein>
    <submittedName>
        <fullName evidence="2">NADPH-dependent FMN reductase</fullName>
    </submittedName>
</protein>
<evidence type="ECO:0000313" key="2">
    <source>
        <dbReference type="EMBL" id="PYC47231.1"/>
    </source>
</evidence>
<dbReference type="Gene3D" id="3.40.50.360">
    <property type="match status" value="1"/>
</dbReference>
<comment type="caution">
    <text evidence="2">The sequence shown here is derived from an EMBL/GenBank/DDBJ whole genome shotgun (WGS) entry which is preliminary data.</text>
</comment>
<sequence length="189" mass="19578">MSQTPHSDSIAAPATGPLLGLSGSLRAGSSNSLLLAEAARLYGGAYRAGNLDLPLYRAEIEQAAMPDAVLHLAQSIADAPAVIIATPEYNSGLSGVLKNALDWVSRTKLRPFAGKPVAVMSAAAGITGGARAQVMLRACLTPFRARIVAGPDVMLGDCRTAFDADGRLIREGTEALLADLMAALHREAD</sequence>
<dbReference type="AlphaFoldDB" id="A0A2V4MKR9"/>
<name>A0A2V4MKR9_9RHOB</name>
<accession>A0A2V4MKR9</accession>
<proteinExistence type="predicted"/>
<evidence type="ECO:0000313" key="3">
    <source>
        <dbReference type="Proteomes" id="UP000248012"/>
    </source>
</evidence>
<dbReference type="PANTHER" id="PTHR30543:SF21">
    <property type="entry name" value="NAD(P)H-DEPENDENT FMN REDUCTASE LOT6"/>
    <property type="match status" value="1"/>
</dbReference>